<evidence type="ECO:0000313" key="6">
    <source>
        <dbReference type="Proteomes" id="UP000426027"/>
    </source>
</evidence>
<dbReference type="InterPro" id="IPR006119">
    <property type="entry name" value="Resolv_N"/>
</dbReference>
<dbReference type="Pfam" id="PF00239">
    <property type="entry name" value="Resolvase"/>
    <property type="match status" value="1"/>
</dbReference>
<dbReference type="CDD" id="cd00338">
    <property type="entry name" value="Ser_Recombinase"/>
    <property type="match status" value="1"/>
</dbReference>
<dbReference type="Proteomes" id="UP000426027">
    <property type="component" value="Chromosome"/>
</dbReference>
<evidence type="ECO:0000313" key="5">
    <source>
        <dbReference type="EMBL" id="QGW27533.1"/>
    </source>
</evidence>
<keyword evidence="1" id="KW-0238">DNA-binding</keyword>
<accession>A0A6I6G7R6</accession>
<dbReference type="SUPFAM" id="SSF53041">
    <property type="entry name" value="Resolvase-like"/>
    <property type="match status" value="1"/>
</dbReference>
<dbReference type="GO" id="GO:0000150">
    <property type="term" value="F:DNA strand exchange activity"/>
    <property type="evidence" value="ECO:0007669"/>
    <property type="project" value="InterPro"/>
</dbReference>
<reference evidence="5 6" key="1">
    <citation type="submission" date="2019-11" db="EMBL/GenBank/DDBJ databases">
        <authorList>
            <person name="Im W.T."/>
        </authorList>
    </citation>
    <scope>NUCLEOTIDE SEQUENCE [LARGE SCALE GENOMIC DNA]</scope>
    <source>
        <strain evidence="5 6">SB-02</strain>
    </source>
</reference>
<evidence type="ECO:0000256" key="1">
    <source>
        <dbReference type="ARBA" id="ARBA00023125"/>
    </source>
</evidence>
<evidence type="ECO:0008006" key="7">
    <source>
        <dbReference type="Google" id="ProtNLM"/>
    </source>
</evidence>
<dbReference type="Gene3D" id="3.90.1750.20">
    <property type="entry name" value="Putative Large Serine Recombinase, Chain B, Domain 2"/>
    <property type="match status" value="1"/>
</dbReference>
<organism evidence="5 6">
    <name type="scientific">Phnomibacter ginsenosidimutans</name>
    <dbReference type="NCBI Taxonomy" id="2676868"/>
    <lineage>
        <taxon>Bacteria</taxon>
        <taxon>Pseudomonadati</taxon>
        <taxon>Bacteroidota</taxon>
        <taxon>Chitinophagia</taxon>
        <taxon>Chitinophagales</taxon>
        <taxon>Chitinophagaceae</taxon>
        <taxon>Phnomibacter</taxon>
    </lineage>
</organism>
<dbReference type="EMBL" id="CP046566">
    <property type="protein sequence ID" value="QGW27533.1"/>
    <property type="molecule type" value="Genomic_DNA"/>
</dbReference>
<keyword evidence="6" id="KW-1185">Reference proteome</keyword>
<evidence type="ECO:0000259" key="3">
    <source>
        <dbReference type="PROSITE" id="PS51736"/>
    </source>
</evidence>
<dbReference type="InterPro" id="IPR036162">
    <property type="entry name" value="Resolvase-like_N_sf"/>
</dbReference>
<keyword evidence="2" id="KW-0233">DNA recombination</keyword>
<sequence>MNQSKANELLSQVGRKSKRKSIDRLGKVCVSYNRVSSKDQMVNGNSLFWQNERIEEFAQKNGYQIKSKYGGTFESAKTDERKEFKKMIAAIQKDSSISTILVYSYDRFSRSGSNGLFLLENLKKLGVSVVSITQEIDSSTPTGEFQEGLYMLLSKLDNDMRKQKCAEGIKSILLKGFWPFAIPTGYENLNKRCTADKHKLVITEAGKLIAEAFKWKATGRYTNLEILNRLQNAGLKLRLRNLTNIFSNPFYCGYIISGAIHGEVIRGHHPPIVDEETFLRANAIFKRHPLSGIPKQVKNDALPLKVFLKDEKSGCQFTGYMNKKRKIHYYKVRQYGVGVNDTS</sequence>
<dbReference type="SMART" id="SM00857">
    <property type="entry name" value="Resolvase"/>
    <property type="match status" value="1"/>
</dbReference>
<dbReference type="InterPro" id="IPR038109">
    <property type="entry name" value="DNA_bind_recomb_sf"/>
</dbReference>
<dbReference type="PANTHER" id="PTHR30461">
    <property type="entry name" value="DNA-INVERTASE FROM LAMBDOID PROPHAGE"/>
    <property type="match status" value="1"/>
</dbReference>
<gene>
    <name evidence="5" type="ORF">GLV81_04945</name>
</gene>
<evidence type="ECO:0000259" key="4">
    <source>
        <dbReference type="PROSITE" id="PS51737"/>
    </source>
</evidence>
<proteinExistence type="predicted"/>
<feature type="domain" description="Recombinase" evidence="4">
    <location>
        <begin position="183"/>
        <end position="291"/>
    </location>
</feature>
<dbReference type="PANTHER" id="PTHR30461:SF2">
    <property type="entry name" value="SERINE RECOMBINASE PINE-RELATED"/>
    <property type="match status" value="1"/>
</dbReference>
<dbReference type="PROSITE" id="PS51737">
    <property type="entry name" value="RECOMBINASE_DNA_BIND"/>
    <property type="match status" value="1"/>
</dbReference>
<protein>
    <recommendedName>
        <fullName evidence="7">Recombinase family protein</fullName>
    </recommendedName>
</protein>
<dbReference type="KEGG" id="fls:GLV81_04945"/>
<name>A0A6I6G7R6_9BACT</name>
<dbReference type="AlphaFoldDB" id="A0A6I6G7R6"/>
<dbReference type="InterPro" id="IPR011109">
    <property type="entry name" value="DNA_bind_recombinase_dom"/>
</dbReference>
<dbReference type="GO" id="GO:0003677">
    <property type="term" value="F:DNA binding"/>
    <property type="evidence" value="ECO:0007669"/>
    <property type="project" value="UniProtKB-KW"/>
</dbReference>
<dbReference type="Gene3D" id="3.40.50.1390">
    <property type="entry name" value="Resolvase, N-terminal catalytic domain"/>
    <property type="match status" value="1"/>
</dbReference>
<dbReference type="RefSeq" id="WP_157477390.1">
    <property type="nucleotide sequence ID" value="NZ_CP046566.1"/>
</dbReference>
<dbReference type="InterPro" id="IPR050639">
    <property type="entry name" value="SSR_resolvase"/>
</dbReference>
<dbReference type="Pfam" id="PF07508">
    <property type="entry name" value="Recombinase"/>
    <property type="match status" value="1"/>
</dbReference>
<evidence type="ECO:0000256" key="2">
    <source>
        <dbReference type="ARBA" id="ARBA00023172"/>
    </source>
</evidence>
<dbReference type="PROSITE" id="PS51736">
    <property type="entry name" value="RECOMBINASES_3"/>
    <property type="match status" value="1"/>
</dbReference>
<feature type="domain" description="Resolvase/invertase-type recombinase catalytic" evidence="3">
    <location>
        <begin position="28"/>
        <end position="176"/>
    </location>
</feature>